<evidence type="ECO:0000313" key="8">
    <source>
        <dbReference type="Proteomes" id="UP000366872"/>
    </source>
</evidence>
<sequence>MAEKNIPMSKEQLEALTERFPTPFHIYDEQGIRENARRLKAAFAWNPGFKEYFAVKAAPNPYLMKILKAEGFGSDCSSYPELLLSERVGVVGEEIIFTSNDTPAYEYQKAAELGAIINLDDITHIDYLEENVGLPELVCCRYNPGPLKGGNAIIGHPEEAKYGFTREQLFEGYRMLRDKGVKRFGLHTMVASNELDRNYFVETAHLLFELVAELSAELDIAFEFVNLGGGIGIPYRPEEEAIDLAALGQEVKALYDELIVGKGLKPLDIRMECGRMVTGPYGYLVSRVLHKKNTYKQFVGLDACMVNLMRPAMYGAYHHISVVGKEDAPCDFVCDVTGSLCENNDKFSIDRAIPQVEIGDLVVIHDAGAHGHSMGFNYNAKLRSAELLLREHGEVVQIRRAETVEDHFATLDLEGLGAFDV</sequence>
<evidence type="ECO:0000256" key="1">
    <source>
        <dbReference type="ARBA" id="ARBA00001933"/>
    </source>
</evidence>
<dbReference type="SUPFAM" id="SSF51419">
    <property type="entry name" value="PLP-binding barrel"/>
    <property type="match status" value="1"/>
</dbReference>
<dbReference type="RefSeq" id="WP_136081596.1">
    <property type="nucleotide sequence ID" value="NZ_CAAHFG010000003.1"/>
</dbReference>
<dbReference type="PRINTS" id="PR01181">
    <property type="entry name" value="DAPDCRBXLASE"/>
</dbReference>
<dbReference type="PANTHER" id="PTHR43727:SF2">
    <property type="entry name" value="GROUP IV DECARBOXYLASE"/>
    <property type="match status" value="1"/>
</dbReference>
<evidence type="ECO:0000313" key="7">
    <source>
        <dbReference type="EMBL" id="VGO16040.1"/>
    </source>
</evidence>
<evidence type="ECO:0000256" key="3">
    <source>
        <dbReference type="ARBA" id="ARBA00022898"/>
    </source>
</evidence>
<dbReference type="AlphaFoldDB" id="A0A6C2U7L3"/>
<evidence type="ECO:0000256" key="4">
    <source>
        <dbReference type="ARBA" id="ARBA00023239"/>
    </source>
</evidence>
<dbReference type="Gene3D" id="2.40.37.10">
    <property type="entry name" value="Lyase, Ornithine Decarboxylase, Chain A, domain 1"/>
    <property type="match status" value="1"/>
</dbReference>
<accession>A0A6C2U7L3</accession>
<keyword evidence="3 5" id="KW-0663">Pyridoxal phosphate</keyword>
<feature type="modified residue" description="N6-(pyridoxal phosphate)lysine" evidence="5">
    <location>
        <position position="56"/>
    </location>
</feature>
<dbReference type="CDD" id="cd06828">
    <property type="entry name" value="PLPDE_III_DapDC"/>
    <property type="match status" value="1"/>
</dbReference>
<reference evidence="7 8" key="1">
    <citation type="submission" date="2019-04" db="EMBL/GenBank/DDBJ databases">
        <authorList>
            <person name="Van Vliet M D."/>
        </authorList>
    </citation>
    <scope>NUCLEOTIDE SEQUENCE [LARGE SCALE GENOMIC DNA]</scope>
    <source>
        <strain evidence="7 8">F1</strain>
    </source>
</reference>
<gene>
    <name evidence="7" type="primary">lysA</name>
    <name evidence="7" type="ORF">PDESU_04630</name>
</gene>
<dbReference type="GO" id="GO:0008836">
    <property type="term" value="F:diaminopimelate decarboxylase activity"/>
    <property type="evidence" value="ECO:0007669"/>
    <property type="project" value="InterPro"/>
</dbReference>
<evidence type="ECO:0000256" key="5">
    <source>
        <dbReference type="PIRSR" id="PIRSR600183-50"/>
    </source>
</evidence>
<feature type="active site" description="Proton donor" evidence="5">
    <location>
        <position position="341"/>
    </location>
</feature>
<dbReference type="InterPro" id="IPR002986">
    <property type="entry name" value="DAP_deCOOHase_LysA"/>
</dbReference>
<dbReference type="InterPro" id="IPR029066">
    <property type="entry name" value="PLP-binding_barrel"/>
</dbReference>
<dbReference type="FunFam" id="3.20.20.10:FF:000003">
    <property type="entry name" value="Diaminopimelate decarboxylase"/>
    <property type="match status" value="1"/>
</dbReference>
<dbReference type="Proteomes" id="UP000366872">
    <property type="component" value="Unassembled WGS sequence"/>
</dbReference>
<dbReference type="GO" id="GO:0009089">
    <property type="term" value="P:lysine biosynthetic process via diaminopimelate"/>
    <property type="evidence" value="ECO:0007669"/>
    <property type="project" value="InterPro"/>
</dbReference>
<feature type="domain" description="Orn/DAP/Arg decarboxylase 2 N-terminal" evidence="6">
    <location>
        <begin position="32"/>
        <end position="278"/>
    </location>
</feature>
<dbReference type="InterPro" id="IPR022644">
    <property type="entry name" value="De-COase2_N"/>
</dbReference>
<name>A0A6C2U7L3_PONDE</name>
<protein>
    <submittedName>
        <fullName evidence="7">Diaminopimelate decarboxylase</fullName>
    </submittedName>
</protein>
<keyword evidence="8" id="KW-1185">Reference proteome</keyword>
<keyword evidence="4" id="KW-0456">Lyase</keyword>
<organism evidence="7 8">
    <name type="scientific">Pontiella desulfatans</name>
    <dbReference type="NCBI Taxonomy" id="2750659"/>
    <lineage>
        <taxon>Bacteria</taxon>
        <taxon>Pseudomonadati</taxon>
        <taxon>Kiritimatiellota</taxon>
        <taxon>Kiritimatiellia</taxon>
        <taxon>Kiritimatiellales</taxon>
        <taxon>Pontiellaceae</taxon>
        <taxon>Pontiella</taxon>
    </lineage>
</organism>
<dbReference type="SUPFAM" id="SSF50621">
    <property type="entry name" value="Alanine racemase C-terminal domain-like"/>
    <property type="match status" value="1"/>
</dbReference>
<comment type="cofactor">
    <cofactor evidence="1 5">
        <name>pyridoxal 5'-phosphate</name>
        <dbReference type="ChEBI" id="CHEBI:597326"/>
    </cofactor>
</comment>
<dbReference type="InterPro" id="IPR000183">
    <property type="entry name" value="Orn/DAP/Arg_de-COase"/>
</dbReference>
<evidence type="ECO:0000256" key="2">
    <source>
        <dbReference type="ARBA" id="ARBA00022793"/>
    </source>
</evidence>
<dbReference type="PRINTS" id="PR01179">
    <property type="entry name" value="ODADCRBXLASE"/>
</dbReference>
<dbReference type="Pfam" id="PF02784">
    <property type="entry name" value="Orn_Arg_deC_N"/>
    <property type="match status" value="1"/>
</dbReference>
<evidence type="ECO:0000259" key="6">
    <source>
        <dbReference type="Pfam" id="PF02784"/>
    </source>
</evidence>
<dbReference type="PANTHER" id="PTHR43727">
    <property type="entry name" value="DIAMINOPIMELATE DECARBOXYLASE"/>
    <property type="match status" value="1"/>
</dbReference>
<keyword evidence="2" id="KW-0210">Decarboxylase</keyword>
<dbReference type="InterPro" id="IPR009006">
    <property type="entry name" value="Ala_racemase/Decarboxylase_C"/>
</dbReference>
<dbReference type="EMBL" id="CAAHFG010000003">
    <property type="protein sequence ID" value="VGO16040.1"/>
    <property type="molecule type" value="Genomic_DNA"/>
</dbReference>
<dbReference type="Gene3D" id="3.20.20.10">
    <property type="entry name" value="Alanine racemase"/>
    <property type="match status" value="1"/>
</dbReference>
<proteinExistence type="predicted"/>